<reference evidence="2" key="2">
    <citation type="journal article" date="2023" name="IMA Fungus">
        <title>Comparative genomic study of the Penicillium genus elucidates a diverse pangenome and 15 lateral gene transfer events.</title>
        <authorList>
            <person name="Petersen C."/>
            <person name="Sorensen T."/>
            <person name="Nielsen M.R."/>
            <person name="Sondergaard T.E."/>
            <person name="Sorensen J.L."/>
            <person name="Fitzpatrick D.A."/>
            <person name="Frisvad J.C."/>
            <person name="Nielsen K.L."/>
        </authorList>
    </citation>
    <scope>NUCLEOTIDE SEQUENCE</scope>
    <source>
        <strain evidence="2">IBT 29495</strain>
    </source>
</reference>
<reference evidence="2" key="1">
    <citation type="submission" date="2022-12" db="EMBL/GenBank/DDBJ databases">
        <authorList>
            <person name="Petersen C."/>
        </authorList>
    </citation>
    <scope>NUCLEOTIDE SEQUENCE</scope>
    <source>
        <strain evidence="2">IBT 29495</strain>
    </source>
</reference>
<feature type="compositionally biased region" description="Low complexity" evidence="1">
    <location>
        <begin position="1"/>
        <end position="17"/>
    </location>
</feature>
<evidence type="ECO:0000313" key="3">
    <source>
        <dbReference type="Proteomes" id="UP001149954"/>
    </source>
</evidence>
<organism evidence="2 3">
    <name type="scientific">Penicillium fimorum</name>
    <dbReference type="NCBI Taxonomy" id="1882269"/>
    <lineage>
        <taxon>Eukaryota</taxon>
        <taxon>Fungi</taxon>
        <taxon>Dikarya</taxon>
        <taxon>Ascomycota</taxon>
        <taxon>Pezizomycotina</taxon>
        <taxon>Eurotiomycetes</taxon>
        <taxon>Eurotiomycetidae</taxon>
        <taxon>Eurotiales</taxon>
        <taxon>Aspergillaceae</taxon>
        <taxon>Penicillium</taxon>
    </lineage>
</organism>
<evidence type="ECO:0000256" key="1">
    <source>
        <dbReference type="SAM" id="MobiDB-lite"/>
    </source>
</evidence>
<proteinExistence type="predicted"/>
<dbReference type="Proteomes" id="UP001149954">
    <property type="component" value="Unassembled WGS sequence"/>
</dbReference>
<accession>A0A9W9Y3K9</accession>
<comment type="caution">
    <text evidence="2">The sequence shown here is derived from an EMBL/GenBank/DDBJ whole genome shotgun (WGS) entry which is preliminary data.</text>
</comment>
<feature type="region of interest" description="Disordered" evidence="1">
    <location>
        <begin position="1"/>
        <end position="24"/>
    </location>
</feature>
<dbReference type="EMBL" id="JAPWDS010000002">
    <property type="protein sequence ID" value="KAJ5514394.1"/>
    <property type="molecule type" value="Genomic_DNA"/>
</dbReference>
<name>A0A9W9Y3K9_9EURO</name>
<protein>
    <submittedName>
        <fullName evidence="2">Uncharacterized protein</fullName>
    </submittedName>
</protein>
<dbReference type="AlphaFoldDB" id="A0A9W9Y3K9"/>
<sequence>MLVSSPEDSGPPSEGEPAFLNPTPVIEAPAPSQFGLGYFGPTSAGRVSYGPFLYRLPPVYPVWFDPYLPGPPPPYGPPIVDSSLPGSEFFAPAPLNNACTSPGSFMAASFPSEPSDIPESKSHECLVAYRKYMNWLHTVYYSSNSPNAFVQAWKQALKEMKETFGRPYIPTVFLVCQFLAAVSVNHNTIPWVDSLMFEKGSLPASILDEAFEDFLEFEAHRLENQTSTLGSQDTTVANLKQIESLPKQYCPFHRRLTRHPVEECFRNPQNTKHRRKWKRKQARLTATLEVEKERSRSSLMN</sequence>
<keyword evidence="3" id="KW-1185">Reference proteome</keyword>
<evidence type="ECO:0000313" key="2">
    <source>
        <dbReference type="EMBL" id="KAJ5514394.1"/>
    </source>
</evidence>
<dbReference type="OrthoDB" id="4347372at2759"/>
<gene>
    <name evidence="2" type="ORF">N7463_003946</name>
</gene>